<dbReference type="PROSITE" id="PS51203">
    <property type="entry name" value="CS"/>
    <property type="match status" value="1"/>
</dbReference>
<gene>
    <name evidence="5" type="ORF">GCM10011506_42550</name>
</gene>
<organism evidence="5 6">
    <name type="scientific">Marivirga lumbricoides</name>
    <dbReference type="NCBI Taxonomy" id="1046115"/>
    <lineage>
        <taxon>Bacteria</taxon>
        <taxon>Pseudomonadati</taxon>
        <taxon>Bacteroidota</taxon>
        <taxon>Cytophagia</taxon>
        <taxon>Cytophagales</taxon>
        <taxon>Marivirgaceae</taxon>
        <taxon>Marivirga</taxon>
    </lineage>
</organism>
<evidence type="ECO:0000313" key="6">
    <source>
        <dbReference type="Proteomes" id="UP000636010"/>
    </source>
</evidence>
<evidence type="ECO:0000259" key="4">
    <source>
        <dbReference type="PROSITE" id="PS51203"/>
    </source>
</evidence>
<evidence type="ECO:0000256" key="1">
    <source>
        <dbReference type="PROSITE-ProRule" id="PRU00285"/>
    </source>
</evidence>
<dbReference type="Pfam" id="PF00011">
    <property type="entry name" value="HSP20"/>
    <property type="match status" value="1"/>
</dbReference>
<keyword evidence="6" id="KW-1185">Reference proteome</keyword>
<proteinExistence type="inferred from homology"/>
<comment type="caution">
    <text evidence="5">The sequence shown here is derived from an EMBL/GenBank/DDBJ whole genome shotgun (WGS) entry which is preliminary data.</text>
</comment>
<evidence type="ECO:0000313" key="5">
    <source>
        <dbReference type="EMBL" id="GGC52368.1"/>
    </source>
</evidence>
<feature type="domain" description="CS" evidence="4">
    <location>
        <begin position="39"/>
        <end position="144"/>
    </location>
</feature>
<dbReference type="CDD" id="cd06464">
    <property type="entry name" value="ACD_sHsps-like"/>
    <property type="match status" value="1"/>
</dbReference>
<dbReference type="EMBL" id="BMEC01000016">
    <property type="protein sequence ID" value="GGC52368.1"/>
    <property type="molecule type" value="Genomic_DNA"/>
</dbReference>
<dbReference type="RefSeq" id="WP_188467352.1">
    <property type="nucleotide sequence ID" value="NZ_BAABHU010000016.1"/>
</dbReference>
<name>A0ABQ1N6A8_9BACT</name>
<dbReference type="InterPro" id="IPR007052">
    <property type="entry name" value="CS_dom"/>
</dbReference>
<dbReference type="SUPFAM" id="SSF49764">
    <property type="entry name" value="HSP20-like chaperones"/>
    <property type="match status" value="1"/>
</dbReference>
<dbReference type="InterPro" id="IPR002068">
    <property type="entry name" value="A-crystallin/Hsp20_dom"/>
</dbReference>
<dbReference type="InterPro" id="IPR008978">
    <property type="entry name" value="HSP20-like_chaperone"/>
</dbReference>
<accession>A0ABQ1N6A8</accession>
<comment type="similarity">
    <text evidence="1 2">Belongs to the small heat shock protein (HSP20) family.</text>
</comment>
<dbReference type="Proteomes" id="UP000636010">
    <property type="component" value="Unassembled WGS sequence"/>
</dbReference>
<evidence type="ECO:0000256" key="2">
    <source>
        <dbReference type="RuleBase" id="RU003616"/>
    </source>
</evidence>
<sequence>MTLLKYNSGLSNLENRSFSNFLDRFFNESFANVNKQVQSFSPQVDVAESKDEFELSVAVPGMKKSDFKIDITDGRLVISGERKFEEKKEEKNFHSVETHYGSFQRSFYLPENIKEDKVEASYEDGILKLVIPKEEKKELKKTIQIK</sequence>
<dbReference type="PROSITE" id="PS01031">
    <property type="entry name" value="SHSP"/>
    <property type="match status" value="1"/>
</dbReference>
<dbReference type="PANTHER" id="PTHR11527">
    <property type="entry name" value="HEAT-SHOCK PROTEIN 20 FAMILY MEMBER"/>
    <property type="match status" value="1"/>
</dbReference>
<dbReference type="InterPro" id="IPR031107">
    <property type="entry name" value="Small_HSP"/>
</dbReference>
<feature type="domain" description="SHSP" evidence="3">
    <location>
        <begin position="35"/>
        <end position="146"/>
    </location>
</feature>
<evidence type="ECO:0000259" key="3">
    <source>
        <dbReference type="PROSITE" id="PS01031"/>
    </source>
</evidence>
<dbReference type="Gene3D" id="2.60.40.790">
    <property type="match status" value="1"/>
</dbReference>
<protein>
    <submittedName>
        <fullName evidence="5">Heat-shock protein</fullName>
    </submittedName>
</protein>
<reference evidence="6" key="1">
    <citation type="journal article" date="2019" name="Int. J. Syst. Evol. Microbiol.">
        <title>The Global Catalogue of Microorganisms (GCM) 10K type strain sequencing project: providing services to taxonomists for standard genome sequencing and annotation.</title>
        <authorList>
            <consortium name="The Broad Institute Genomics Platform"/>
            <consortium name="The Broad Institute Genome Sequencing Center for Infectious Disease"/>
            <person name="Wu L."/>
            <person name="Ma J."/>
        </authorList>
    </citation>
    <scope>NUCLEOTIDE SEQUENCE [LARGE SCALE GENOMIC DNA]</scope>
    <source>
        <strain evidence="6">CGMCC 1.10832</strain>
    </source>
</reference>